<reference evidence="1 2" key="1">
    <citation type="submission" date="2022-04" db="EMBL/GenBank/DDBJ databases">
        <title>Positive selection, recombination, and allopatry shape intraspecific diversity of widespread and dominant cyanobacteria.</title>
        <authorList>
            <person name="Wei J."/>
            <person name="Shu W."/>
            <person name="Hu C."/>
        </authorList>
    </citation>
    <scope>NUCLEOTIDE SEQUENCE [LARGE SCALE GENOMIC DNA]</scope>
    <source>
        <strain evidence="1 2">GB2-A4</strain>
    </source>
</reference>
<accession>A0ABV0JAJ8</accession>
<keyword evidence="2" id="KW-1185">Reference proteome</keyword>
<organism evidence="1 2">
    <name type="scientific">Trichocoleus desertorum GB2-A4</name>
    <dbReference type="NCBI Taxonomy" id="2933944"/>
    <lineage>
        <taxon>Bacteria</taxon>
        <taxon>Bacillati</taxon>
        <taxon>Cyanobacteriota</taxon>
        <taxon>Cyanophyceae</taxon>
        <taxon>Leptolyngbyales</taxon>
        <taxon>Trichocoleusaceae</taxon>
        <taxon>Trichocoleus</taxon>
    </lineage>
</organism>
<sequence>MPETDLSIVDLTDIQGIVAQASELFNLIDSDNAFGSITFPSILDRASSISQFVRSLAAGQKDTTGASFEEQLESAETILTALQSSLGGIVDLNKLADLLKGIDSANSKINIPIENAGFEDPAQEDFTFTVEPPPGWDVYDPNDIIPDVTTDDSSATGVFNPSLNNYPGGVPEGDNVGYSFLVDPVGSGEAGLSQTLDTLLAPNTRYTLSVAVGNPTGDDPVPGISFPGFSGYRVELLAGGQVLAVDDNSLHIPEGEFKTSKITYTSSATDMVIGQSLEIRLINLLQGPGIEVDFDDVQLTAKALPVGSKSSHNLSEEHGSLLNPLHPSSNLTLPLGAVDSSSLLG</sequence>
<dbReference type="EMBL" id="JAMPKM010000008">
    <property type="protein sequence ID" value="MEP0818303.1"/>
    <property type="molecule type" value="Genomic_DNA"/>
</dbReference>
<dbReference type="InterPro" id="IPR054720">
    <property type="entry name" value="HpiC1"/>
</dbReference>
<gene>
    <name evidence="1" type="ORF">NC998_14480</name>
</gene>
<evidence type="ECO:0000313" key="1">
    <source>
        <dbReference type="EMBL" id="MEP0818303.1"/>
    </source>
</evidence>
<dbReference type="RefSeq" id="WP_190441708.1">
    <property type="nucleotide sequence ID" value="NZ_JAMPKM010000008.1"/>
</dbReference>
<dbReference type="Pfam" id="PF22825">
    <property type="entry name" value="HpiC1-like"/>
    <property type="match status" value="1"/>
</dbReference>
<dbReference type="Proteomes" id="UP001464891">
    <property type="component" value="Unassembled WGS sequence"/>
</dbReference>
<evidence type="ECO:0000313" key="2">
    <source>
        <dbReference type="Proteomes" id="UP001464891"/>
    </source>
</evidence>
<name>A0ABV0JAJ8_9CYAN</name>
<comment type="caution">
    <text evidence="1">The sequence shown here is derived from an EMBL/GenBank/DDBJ whole genome shotgun (WGS) entry which is preliminary data.</text>
</comment>
<dbReference type="Gene3D" id="2.60.120.260">
    <property type="entry name" value="Galactose-binding domain-like"/>
    <property type="match status" value="1"/>
</dbReference>
<protein>
    <submittedName>
        <fullName evidence="1">Uncharacterized protein</fullName>
    </submittedName>
</protein>
<proteinExistence type="predicted"/>